<dbReference type="RefSeq" id="WP_093151891.1">
    <property type="nucleotide sequence ID" value="NZ_FNVB01000009.1"/>
</dbReference>
<reference evidence="3 4" key="2">
    <citation type="submission" date="2016-10" db="EMBL/GenBank/DDBJ databases">
        <authorList>
            <person name="Varghese N."/>
            <person name="Submissions S."/>
        </authorList>
    </citation>
    <scope>NUCLEOTIDE SEQUENCE [LARGE SCALE GENOMIC DNA]</scope>
    <source>
        <strain evidence="4">ATCC 20501</strain>
        <strain evidence="2 3">CGMCC 4.3529</strain>
    </source>
</reference>
<protein>
    <submittedName>
        <fullName evidence="1">Uncharacterized short protein YbdD, DUF466 family</fullName>
    </submittedName>
</protein>
<dbReference type="EMBL" id="FNVB01000009">
    <property type="protein sequence ID" value="SEG93233.1"/>
    <property type="molecule type" value="Genomic_DNA"/>
</dbReference>
<accession>A0A1I1SB28</accession>
<dbReference type="InterPro" id="IPR007423">
    <property type="entry name" value="Sel_put"/>
</dbReference>
<reference evidence="1" key="1">
    <citation type="submission" date="2016-10" db="EMBL/GenBank/DDBJ databases">
        <authorList>
            <person name="de Groot N.N."/>
        </authorList>
    </citation>
    <scope>NUCLEOTIDE SEQUENCE [LARGE SCALE GENOMIC DNA]</scope>
    <source>
        <strain evidence="1">ATCC 20501</strain>
    </source>
</reference>
<evidence type="ECO:0000313" key="3">
    <source>
        <dbReference type="Proteomes" id="UP000199690"/>
    </source>
</evidence>
<sequence>MTTTVLTRLRGTARAAWQIVRGVVGENAYERYLAHHHRNHPGEEPLGEREFWRRHVDSQDARPGSRCC</sequence>
<dbReference type="EMBL" id="FOME01000004">
    <property type="protein sequence ID" value="SFD43715.1"/>
    <property type="molecule type" value="Genomic_DNA"/>
</dbReference>
<dbReference type="Pfam" id="PF04328">
    <property type="entry name" value="Sel_put"/>
    <property type="match status" value="1"/>
</dbReference>
<evidence type="ECO:0000313" key="4">
    <source>
        <dbReference type="Proteomes" id="UP000236729"/>
    </source>
</evidence>
<evidence type="ECO:0000313" key="1">
    <source>
        <dbReference type="EMBL" id="SEG93233.1"/>
    </source>
</evidence>
<name>A0A1H6E7L2_9PSEU</name>
<dbReference type="Proteomes" id="UP000236729">
    <property type="component" value="Unassembled WGS sequence"/>
</dbReference>
<dbReference type="AlphaFoldDB" id="A0A1H6E7L2"/>
<proteinExistence type="predicted"/>
<keyword evidence="3" id="KW-1185">Reference proteome</keyword>
<gene>
    <name evidence="1" type="ORF">SAMN02982929_05770</name>
    <name evidence="2" type="ORF">SAMN05216506_104299</name>
</gene>
<organism evidence="1 4">
    <name type="scientific">Saccharopolyspora kobensis</name>
    <dbReference type="NCBI Taxonomy" id="146035"/>
    <lineage>
        <taxon>Bacteria</taxon>
        <taxon>Bacillati</taxon>
        <taxon>Actinomycetota</taxon>
        <taxon>Actinomycetes</taxon>
        <taxon>Pseudonocardiales</taxon>
        <taxon>Pseudonocardiaceae</taxon>
        <taxon>Saccharopolyspora</taxon>
    </lineage>
</organism>
<evidence type="ECO:0000313" key="2">
    <source>
        <dbReference type="EMBL" id="SFD43715.1"/>
    </source>
</evidence>
<dbReference type="Proteomes" id="UP000199690">
    <property type="component" value="Unassembled WGS sequence"/>
</dbReference>
<dbReference type="SMR" id="A0A1H6E7L2"/>
<accession>A0A1H6E7L2</accession>